<dbReference type="PANTHER" id="PTHR11113">
    <property type="entry name" value="N-ACETYLGLUCOSAMINE-6-PHOSPHATE DEACETYLASE"/>
    <property type="match status" value="1"/>
</dbReference>
<dbReference type="Pfam" id="PF13382">
    <property type="entry name" value="Adenine_deam_C"/>
    <property type="match status" value="1"/>
</dbReference>
<keyword evidence="4 6" id="KW-0464">Manganese</keyword>
<evidence type="ECO:0000256" key="1">
    <source>
        <dbReference type="ARBA" id="ARBA00006773"/>
    </source>
</evidence>
<keyword evidence="3 6" id="KW-0378">Hydrolase</keyword>
<dbReference type="SUPFAM" id="SSF51556">
    <property type="entry name" value="Metallo-dependent hydrolases"/>
    <property type="match status" value="1"/>
</dbReference>
<organism evidence="10 11">
    <name type="scientific">Bipolaricaulis sibiricus</name>
    <dbReference type="NCBI Taxonomy" id="2501609"/>
    <lineage>
        <taxon>Bacteria</taxon>
        <taxon>Candidatus Bipolaricaulota</taxon>
        <taxon>Candidatus Bipolaricaulia</taxon>
        <taxon>Candidatus Bipolaricaulales</taxon>
        <taxon>Candidatus Bipolaricaulaceae</taxon>
        <taxon>Candidatus Bipolaricaulis</taxon>
    </lineage>
</organism>
<evidence type="ECO:0000256" key="6">
    <source>
        <dbReference type="HAMAP-Rule" id="MF_01518"/>
    </source>
</evidence>
<dbReference type="AlphaFoldDB" id="A0A410FT94"/>
<accession>A0A410FT94</accession>
<proteinExistence type="inferred from homology"/>
<feature type="domain" description="Adenine deaminase C-terminal" evidence="9">
    <location>
        <begin position="436"/>
        <end position="600"/>
    </location>
</feature>
<dbReference type="Proteomes" id="UP000287233">
    <property type="component" value="Chromosome"/>
</dbReference>
<dbReference type="SUPFAM" id="SSF51338">
    <property type="entry name" value="Composite domain of metallo-dependent hydrolases"/>
    <property type="match status" value="1"/>
</dbReference>
<reference evidence="11" key="1">
    <citation type="submission" date="2018-12" db="EMBL/GenBank/DDBJ databases">
        <title>Complete genome sequence of an uncultured bacterium of the candidate phylum Bipolaricaulota.</title>
        <authorList>
            <person name="Kadnikov V.V."/>
            <person name="Mardanov A.V."/>
            <person name="Beletsky A.V."/>
            <person name="Frank Y.A."/>
            <person name="Karnachuk O.V."/>
            <person name="Ravin N.V."/>
        </authorList>
    </citation>
    <scope>NUCLEOTIDE SEQUENCE [LARGE SCALE GENOMIC DNA]</scope>
</reference>
<evidence type="ECO:0000256" key="5">
    <source>
        <dbReference type="ARBA" id="ARBA00047720"/>
    </source>
</evidence>
<evidence type="ECO:0000256" key="4">
    <source>
        <dbReference type="ARBA" id="ARBA00023211"/>
    </source>
</evidence>
<evidence type="ECO:0000259" key="9">
    <source>
        <dbReference type="Pfam" id="PF13382"/>
    </source>
</evidence>
<dbReference type="NCBIfam" id="TIGR01178">
    <property type="entry name" value="ade"/>
    <property type="match status" value="1"/>
</dbReference>
<feature type="chain" id="PRO_5019165721" description="Adenine deaminase" evidence="7">
    <location>
        <begin position="22"/>
        <end position="608"/>
    </location>
</feature>
<evidence type="ECO:0000313" key="10">
    <source>
        <dbReference type="EMBL" id="QAA76150.1"/>
    </source>
</evidence>
<dbReference type="HAMAP" id="MF_01518">
    <property type="entry name" value="Adenine_deamin"/>
    <property type="match status" value="1"/>
</dbReference>
<dbReference type="Gene3D" id="3.20.20.140">
    <property type="entry name" value="Metal-dependent hydrolases"/>
    <property type="match status" value="1"/>
</dbReference>
<dbReference type="InterPro" id="IPR011059">
    <property type="entry name" value="Metal-dep_hydrolase_composite"/>
</dbReference>
<dbReference type="EC" id="3.5.4.2" evidence="2 6"/>
<dbReference type="GO" id="GO:0000034">
    <property type="term" value="F:adenine deaminase activity"/>
    <property type="evidence" value="ECO:0007669"/>
    <property type="project" value="UniProtKB-UniRule"/>
</dbReference>
<name>A0A410FT94_BIPS1</name>
<dbReference type="InterPro" id="IPR006680">
    <property type="entry name" value="Amidohydro-rel"/>
</dbReference>
<feature type="domain" description="Amidohydrolase-related" evidence="8">
    <location>
        <begin position="280"/>
        <end position="379"/>
    </location>
</feature>
<dbReference type="InterPro" id="IPR026912">
    <property type="entry name" value="Adenine_deam_C"/>
</dbReference>
<evidence type="ECO:0000313" key="11">
    <source>
        <dbReference type="Proteomes" id="UP000287233"/>
    </source>
</evidence>
<evidence type="ECO:0000256" key="3">
    <source>
        <dbReference type="ARBA" id="ARBA00022801"/>
    </source>
</evidence>
<dbReference type="GO" id="GO:0006146">
    <property type="term" value="P:adenine catabolic process"/>
    <property type="evidence" value="ECO:0007669"/>
    <property type="project" value="InterPro"/>
</dbReference>
<dbReference type="EMBL" id="CP034928">
    <property type="protein sequence ID" value="QAA76150.1"/>
    <property type="molecule type" value="Genomic_DNA"/>
</dbReference>
<comment type="similarity">
    <text evidence="1 6">Belongs to the metallo-dependent hydrolases superfamily. Adenine deaminase family.</text>
</comment>
<keyword evidence="7" id="KW-0732">Signal</keyword>
<dbReference type="PANTHER" id="PTHR11113:SF2">
    <property type="entry name" value="ADENINE DEAMINASE"/>
    <property type="match status" value="1"/>
</dbReference>
<dbReference type="InterPro" id="IPR006679">
    <property type="entry name" value="Adenine_deam"/>
</dbReference>
<protein>
    <recommendedName>
        <fullName evidence="2 6">Adenine deaminase</fullName>
        <shortName evidence="6">Adenase</shortName>
        <shortName evidence="6">Adenine aminase</shortName>
        <ecNumber evidence="2 6">3.5.4.2</ecNumber>
    </recommendedName>
</protein>
<evidence type="ECO:0000256" key="7">
    <source>
        <dbReference type="SAM" id="SignalP"/>
    </source>
</evidence>
<sequence length="608" mass="63622">MSSGRLPAAAALSLLLVTLWADVTRDLTAVAAGRRPADLVVRNGRWVNVCSGEVLAGTDVAVLGDRIAYCGPDAGPAIGPNTHVIEAAGRYLVPGLLDAHVHVESSMLTPTEFARAVLPRGTTGVFADPHEITNVLGLRAVQLFLEEAGSLPLKVYVQIPSCVPAVQGLDTPGAEVGPAEVTEGLSWPGVIGLGEVMDYPGVIGGNPYVHAKITAALRAGKVVGGHYASPDLGRPFHAYAAGGPADCHEGTRAEDAVARVRQGMRAILRQGAAWQDLIEGLRAVTELGLDPRRVLLATDDRDARTLLRNGHMDDVVRTAIAVGVPPVTVIAMATLNTAEHFGLDRDVGAIAPGRVADILIVSDLEQFTVDTVIASGRVVARAGELQVPLPRFPYPDWARGTVRLDRPLSASDFAIRAPIATGDVEVRAIELIEHQAPTRERRVRLPVHHGQVATPPEVARVAVVERHCGSGRIGHGLLVGLGLKPGCAVASTVAHDSHHLLIVGTNPEAMARAANHVARVGGGIAVVRGEEVVAFLPLPIAGLLSDRPAEEVAAGLATVHAALRACGVRLADGLMTLSLLALPVIPALRVTDRGLVDVERGEIVSPFV</sequence>
<dbReference type="KEGG" id="bih:BIP78_0384"/>
<evidence type="ECO:0000256" key="2">
    <source>
        <dbReference type="ARBA" id="ARBA00012782"/>
    </source>
</evidence>
<feature type="signal peptide" evidence="7">
    <location>
        <begin position="1"/>
        <end position="21"/>
    </location>
</feature>
<gene>
    <name evidence="6" type="primary">ade</name>
    <name evidence="10" type="ORF">BIP78_0384</name>
</gene>
<comment type="catalytic activity">
    <reaction evidence="5 6">
        <text>adenine + H2O + H(+) = hypoxanthine + NH4(+)</text>
        <dbReference type="Rhea" id="RHEA:23688"/>
        <dbReference type="ChEBI" id="CHEBI:15377"/>
        <dbReference type="ChEBI" id="CHEBI:15378"/>
        <dbReference type="ChEBI" id="CHEBI:16708"/>
        <dbReference type="ChEBI" id="CHEBI:17368"/>
        <dbReference type="ChEBI" id="CHEBI:28938"/>
        <dbReference type="EC" id="3.5.4.2"/>
    </reaction>
</comment>
<comment type="cofactor">
    <cofactor evidence="6">
        <name>Mn(2+)</name>
        <dbReference type="ChEBI" id="CHEBI:29035"/>
    </cofactor>
</comment>
<dbReference type="CDD" id="cd01295">
    <property type="entry name" value="AdeC"/>
    <property type="match status" value="1"/>
</dbReference>
<dbReference type="InterPro" id="IPR032466">
    <property type="entry name" value="Metal_Hydrolase"/>
</dbReference>
<evidence type="ECO:0000259" key="8">
    <source>
        <dbReference type="Pfam" id="PF01979"/>
    </source>
</evidence>
<dbReference type="Gene3D" id="2.30.40.10">
    <property type="entry name" value="Urease, subunit C, domain 1"/>
    <property type="match status" value="1"/>
</dbReference>
<feature type="domain" description="Amidohydrolase-related" evidence="8">
    <location>
        <begin position="91"/>
        <end position="227"/>
    </location>
</feature>
<dbReference type="Pfam" id="PF01979">
    <property type="entry name" value="Amidohydro_1"/>
    <property type="match status" value="2"/>
</dbReference>